<dbReference type="AlphaFoldDB" id="A0A5B6WZT9"/>
<proteinExistence type="predicted"/>
<feature type="region of interest" description="Disordered" evidence="3">
    <location>
        <begin position="1"/>
        <end position="21"/>
    </location>
</feature>
<accession>A0A5B6WZT9</accession>
<dbReference type="PANTHER" id="PTHR47967:SF116">
    <property type="entry name" value="ASPARTIC PROTEINASE CDR1-LIKE"/>
    <property type="match status" value="1"/>
</dbReference>
<dbReference type="SUPFAM" id="SSF50630">
    <property type="entry name" value="Acid proteases"/>
    <property type="match status" value="1"/>
</dbReference>
<dbReference type="InterPro" id="IPR021109">
    <property type="entry name" value="Peptidase_aspartic_dom_sf"/>
</dbReference>
<dbReference type="GO" id="GO:0005576">
    <property type="term" value="C:extracellular region"/>
    <property type="evidence" value="ECO:0007669"/>
    <property type="project" value="TreeGrafter"/>
</dbReference>
<dbReference type="GO" id="GO:0006508">
    <property type="term" value="P:proteolysis"/>
    <property type="evidence" value="ECO:0007669"/>
    <property type="project" value="UniProtKB-KW"/>
</dbReference>
<dbReference type="PANTHER" id="PTHR47967">
    <property type="entry name" value="OS07G0603500 PROTEIN-RELATED"/>
    <property type="match status" value="1"/>
</dbReference>
<feature type="compositionally biased region" description="Basic residues" evidence="3">
    <location>
        <begin position="10"/>
        <end position="21"/>
    </location>
</feature>
<evidence type="ECO:0000313" key="4">
    <source>
        <dbReference type="EMBL" id="KAA3486534.1"/>
    </source>
</evidence>
<evidence type="ECO:0000256" key="2">
    <source>
        <dbReference type="ARBA" id="ARBA00022801"/>
    </source>
</evidence>
<gene>
    <name evidence="4" type="primary">nep1</name>
    <name evidence="4" type="ORF">EPI10_030434</name>
</gene>
<sequence>MRNALMHRLTSSKHHNAFPQRRRQVEPFEHLPLVSEGMSCFTFSSFQGLAIYGNLAQMNFLVSYDIENQVVSFKPTQCS</sequence>
<dbReference type="GO" id="GO:0008233">
    <property type="term" value="F:peptidase activity"/>
    <property type="evidence" value="ECO:0007669"/>
    <property type="project" value="UniProtKB-KW"/>
</dbReference>
<keyword evidence="2" id="KW-0378">Hydrolase</keyword>
<dbReference type="OrthoDB" id="1741242at2759"/>
<dbReference type="EMBL" id="SMMG02000001">
    <property type="protein sequence ID" value="KAA3486534.1"/>
    <property type="molecule type" value="Genomic_DNA"/>
</dbReference>
<name>A0A5B6WZT9_9ROSI</name>
<keyword evidence="5" id="KW-1185">Reference proteome</keyword>
<evidence type="ECO:0000256" key="3">
    <source>
        <dbReference type="SAM" id="MobiDB-lite"/>
    </source>
</evidence>
<comment type="caution">
    <text evidence="4">The sequence shown here is derived from an EMBL/GenBank/DDBJ whole genome shotgun (WGS) entry which is preliminary data.</text>
</comment>
<dbReference type="Proteomes" id="UP000325315">
    <property type="component" value="Unassembled WGS sequence"/>
</dbReference>
<protein>
    <submittedName>
        <fullName evidence="4">Aspartic proteinase CDR1-like</fullName>
    </submittedName>
</protein>
<evidence type="ECO:0000256" key="1">
    <source>
        <dbReference type="ARBA" id="ARBA00022670"/>
    </source>
</evidence>
<reference evidence="5" key="1">
    <citation type="journal article" date="2019" name="Plant Biotechnol. J.">
        <title>Genome sequencing of the Australian wild diploid species Gossypium australe highlights disease resistance and delayed gland morphogenesis.</title>
        <authorList>
            <person name="Cai Y."/>
            <person name="Cai X."/>
            <person name="Wang Q."/>
            <person name="Wang P."/>
            <person name="Zhang Y."/>
            <person name="Cai C."/>
            <person name="Xu Y."/>
            <person name="Wang K."/>
            <person name="Zhou Z."/>
            <person name="Wang C."/>
            <person name="Geng S."/>
            <person name="Li B."/>
            <person name="Dong Q."/>
            <person name="Hou Y."/>
            <person name="Wang H."/>
            <person name="Ai P."/>
            <person name="Liu Z."/>
            <person name="Yi F."/>
            <person name="Sun M."/>
            <person name="An G."/>
            <person name="Cheng J."/>
            <person name="Zhang Y."/>
            <person name="Shi Q."/>
            <person name="Xie Y."/>
            <person name="Shi X."/>
            <person name="Chang Y."/>
            <person name="Huang F."/>
            <person name="Chen Y."/>
            <person name="Hong S."/>
            <person name="Mi L."/>
            <person name="Sun Q."/>
            <person name="Zhang L."/>
            <person name="Zhou B."/>
            <person name="Peng R."/>
            <person name="Zhang X."/>
            <person name="Liu F."/>
        </authorList>
    </citation>
    <scope>NUCLEOTIDE SEQUENCE [LARGE SCALE GENOMIC DNA]</scope>
    <source>
        <strain evidence="5">cv. PA1801</strain>
    </source>
</reference>
<keyword evidence="1" id="KW-0645">Protease</keyword>
<dbReference type="InterPro" id="IPR051708">
    <property type="entry name" value="Plant_Aspart_Prot_A1"/>
</dbReference>
<organism evidence="4 5">
    <name type="scientific">Gossypium australe</name>
    <dbReference type="NCBI Taxonomy" id="47621"/>
    <lineage>
        <taxon>Eukaryota</taxon>
        <taxon>Viridiplantae</taxon>
        <taxon>Streptophyta</taxon>
        <taxon>Embryophyta</taxon>
        <taxon>Tracheophyta</taxon>
        <taxon>Spermatophyta</taxon>
        <taxon>Magnoliopsida</taxon>
        <taxon>eudicotyledons</taxon>
        <taxon>Gunneridae</taxon>
        <taxon>Pentapetalae</taxon>
        <taxon>rosids</taxon>
        <taxon>malvids</taxon>
        <taxon>Malvales</taxon>
        <taxon>Malvaceae</taxon>
        <taxon>Malvoideae</taxon>
        <taxon>Gossypium</taxon>
    </lineage>
</organism>
<evidence type="ECO:0000313" key="5">
    <source>
        <dbReference type="Proteomes" id="UP000325315"/>
    </source>
</evidence>
<dbReference type="Gene3D" id="2.40.70.10">
    <property type="entry name" value="Acid Proteases"/>
    <property type="match status" value="1"/>
</dbReference>